<dbReference type="RefSeq" id="WP_215872992.1">
    <property type="nucleotide sequence ID" value="NZ_JAAXYO010000107.1"/>
</dbReference>
<dbReference type="Proteomes" id="UP001197378">
    <property type="component" value="Unassembled WGS sequence"/>
</dbReference>
<dbReference type="PRINTS" id="PR00081">
    <property type="entry name" value="GDHRDH"/>
</dbReference>
<dbReference type="InterPro" id="IPR002347">
    <property type="entry name" value="SDR_fam"/>
</dbReference>
<dbReference type="Pfam" id="PF13561">
    <property type="entry name" value="adh_short_C2"/>
    <property type="match status" value="1"/>
</dbReference>
<sequence>MERSLLVTGASGSLATELIRQARDDNWRVIAVSRKLRPEDWDKEDLWLQADVSTAAGAEAVFAELARQDLVPDALAHLAGSFLLAGLAQTSEAAYRQCLAANLDSAFFLLRNFVNIRRKAGGGGAAVFVSSVVADIGVAFHEAVAAAKGGLESLVLAAAATHARDQIRINAVRSGLMDSPAAAHILRNERARDLARQQYPLASLISPEEVAQAILYLLSAEQITGQILAVDGGFGAIRPLVTQ</sequence>
<keyword evidence="2" id="KW-0560">Oxidoreductase</keyword>
<evidence type="ECO:0000313" key="3">
    <source>
        <dbReference type="EMBL" id="MBU2788148.1"/>
    </source>
</evidence>
<evidence type="ECO:0000256" key="2">
    <source>
        <dbReference type="ARBA" id="ARBA00023002"/>
    </source>
</evidence>
<dbReference type="CDD" id="cd05233">
    <property type="entry name" value="SDR_c"/>
    <property type="match status" value="1"/>
</dbReference>
<accession>A0AAE3CJT4</accession>
<dbReference type="GO" id="GO:0016491">
    <property type="term" value="F:oxidoreductase activity"/>
    <property type="evidence" value="ECO:0007669"/>
    <property type="project" value="UniProtKB-KW"/>
</dbReference>
<evidence type="ECO:0000256" key="1">
    <source>
        <dbReference type="ARBA" id="ARBA00022857"/>
    </source>
</evidence>
<dbReference type="Gene3D" id="3.40.50.720">
    <property type="entry name" value="NAD(P)-binding Rossmann-like Domain"/>
    <property type="match status" value="1"/>
</dbReference>
<dbReference type="InterPro" id="IPR036291">
    <property type="entry name" value="NAD(P)-bd_dom_sf"/>
</dbReference>
<proteinExistence type="predicted"/>
<keyword evidence="1" id="KW-0521">NADP</keyword>
<gene>
    <name evidence="3" type="ORF">HFQ13_08015</name>
</gene>
<protein>
    <submittedName>
        <fullName evidence="3">SDR family oxidoreductase</fullName>
    </submittedName>
</protein>
<comment type="caution">
    <text evidence="3">The sequence shown here is derived from an EMBL/GenBank/DDBJ whole genome shotgun (WGS) entry which is preliminary data.</text>
</comment>
<reference evidence="3" key="1">
    <citation type="journal article" date="2021" name="ISME J.">
        <title>Genomic evolution of the class Acidithiobacillia: deep-branching Proteobacteria living in extreme acidic conditions.</title>
        <authorList>
            <person name="Moya-Beltran A."/>
            <person name="Beard S."/>
            <person name="Rojas-Villalobos C."/>
            <person name="Issotta F."/>
            <person name="Gallardo Y."/>
            <person name="Ulloa R."/>
            <person name="Giaveno A."/>
            <person name="Degli Esposti M."/>
            <person name="Johnson D.B."/>
            <person name="Quatrini R."/>
        </authorList>
    </citation>
    <scope>NUCLEOTIDE SEQUENCE</scope>
    <source>
        <strain evidence="3">VAN18-1</strain>
    </source>
</reference>
<dbReference type="AlphaFoldDB" id="A0AAE3CJT4"/>
<keyword evidence="4" id="KW-1185">Reference proteome</keyword>
<dbReference type="SUPFAM" id="SSF51735">
    <property type="entry name" value="NAD(P)-binding Rossmann-fold domains"/>
    <property type="match status" value="1"/>
</dbReference>
<dbReference type="PANTHER" id="PTHR43639">
    <property type="entry name" value="OXIDOREDUCTASE, SHORT-CHAIN DEHYDROGENASE/REDUCTASE FAMILY (AFU_ORTHOLOGUE AFUA_5G02870)"/>
    <property type="match status" value="1"/>
</dbReference>
<evidence type="ECO:0000313" key="4">
    <source>
        <dbReference type="Proteomes" id="UP001197378"/>
    </source>
</evidence>
<dbReference type="EMBL" id="JAAXYO010000107">
    <property type="protein sequence ID" value="MBU2788148.1"/>
    <property type="molecule type" value="Genomic_DNA"/>
</dbReference>
<organism evidence="3 4">
    <name type="scientific">Igneacidithiobacillus copahuensis</name>
    <dbReference type="NCBI Taxonomy" id="2724909"/>
    <lineage>
        <taxon>Bacteria</taxon>
        <taxon>Pseudomonadati</taxon>
        <taxon>Pseudomonadota</taxon>
        <taxon>Acidithiobacillia</taxon>
        <taxon>Acidithiobacillales</taxon>
        <taxon>Acidithiobacillaceae</taxon>
        <taxon>Igneacidithiobacillus</taxon>
    </lineage>
</organism>
<name>A0AAE3CJT4_9PROT</name>
<dbReference type="PANTHER" id="PTHR43639:SF6">
    <property type="entry name" value="DIHYDROMONAPTERIN REDUCTASE"/>
    <property type="match status" value="1"/>
</dbReference>